<organism evidence="3 4">
    <name type="scientific">Hypholoma sublateritium (strain FD-334 SS-4)</name>
    <dbReference type="NCBI Taxonomy" id="945553"/>
    <lineage>
        <taxon>Eukaryota</taxon>
        <taxon>Fungi</taxon>
        <taxon>Dikarya</taxon>
        <taxon>Basidiomycota</taxon>
        <taxon>Agaricomycotina</taxon>
        <taxon>Agaricomycetes</taxon>
        <taxon>Agaricomycetidae</taxon>
        <taxon>Agaricales</taxon>
        <taxon>Agaricineae</taxon>
        <taxon>Strophariaceae</taxon>
        <taxon>Hypholoma</taxon>
    </lineage>
</organism>
<protein>
    <recommendedName>
        <fullName evidence="2">Endonuclease/exonuclease/phosphatase domain-containing protein</fullName>
    </recommendedName>
</protein>
<dbReference type="Gene3D" id="3.60.10.10">
    <property type="entry name" value="Endonuclease/exonuclease/phosphatase"/>
    <property type="match status" value="1"/>
</dbReference>
<dbReference type="Pfam" id="PF03372">
    <property type="entry name" value="Exo_endo_phos"/>
    <property type="match status" value="1"/>
</dbReference>
<dbReference type="Proteomes" id="UP000054270">
    <property type="component" value="Unassembled WGS sequence"/>
</dbReference>
<dbReference type="InterPro" id="IPR036691">
    <property type="entry name" value="Endo/exonu/phosph_ase_sf"/>
</dbReference>
<dbReference type="GO" id="GO:0000175">
    <property type="term" value="F:3'-5'-RNA exonuclease activity"/>
    <property type="evidence" value="ECO:0007669"/>
    <property type="project" value="TreeGrafter"/>
</dbReference>
<dbReference type="SUPFAM" id="SSF56219">
    <property type="entry name" value="DNase I-like"/>
    <property type="match status" value="1"/>
</dbReference>
<dbReference type="AlphaFoldDB" id="A0A0D2L1D3"/>
<dbReference type="PANTHER" id="PTHR12121:SF36">
    <property type="entry name" value="ENDONUCLEASE_EXONUCLEASE_PHOSPHATASE DOMAIN-CONTAINING PROTEIN"/>
    <property type="match status" value="1"/>
</dbReference>
<dbReference type="OrthoDB" id="276515at2759"/>
<accession>A0A0D2L1D3</accession>
<name>A0A0D2L1D3_HYPSF</name>
<proteinExistence type="predicted"/>
<dbReference type="OMA" id="DSMPDNI"/>
<keyword evidence="4" id="KW-1185">Reference proteome</keyword>
<reference evidence="4" key="1">
    <citation type="submission" date="2014-04" db="EMBL/GenBank/DDBJ databases">
        <title>Evolutionary Origins and Diversification of the Mycorrhizal Mutualists.</title>
        <authorList>
            <consortium name="DOE Joint Genome Institute"/>
            <consortium name="Mycorrhizal Genomics Consortium"/>
            <person name="Kohler A."/>
            <person name="Kuo A."/>
            <person name="Nagy L.G."/>
            <person name="Floudas D."/>
            <person name="Copeland A."/>
            <person name="Barry K.W."/>
            <person name="Cichocki N."/>
            <person name="Veneault-Fourrey C."/>
            <person name="LaButti K."/>
            <person name="Lindquist E.A."/>
            <person name="Lipzen A."/>
            <person name="Lundell T."/>
            <person name="Morin E."/>
            <person name="Murat C."/>
            <person name="Riley R."/>
            <person name="Ohm R."/>
            <person name="Sun H."/>
            <person name="Tunlid A."/>
            <person name="Henrissat B."/>
            <person name="Grigoriev I.V."/>
            <person name="Hibbett D.S."/>
            <person name="Martin F."/>
        </authorList>
    </citation>
    <scope>NUCLEOTIDE SEQUENCE [LARGE SCALE GENOMIC DNA]</scope>
    <source>
        <strain evidence="4">FD-334 SS-4</strain>
    </source>
</reference>
<feature type="compositionally biased region" description="Basic and acidic residues" evidence="1">
    <location>
        <begin position="12"/>
        <end position="21"/>
    </location>
</feature>
<dbReference type="STRING" id="945553.A0A0D2L1D3"/>
<evidence type="ECO:0000256" key="1">
    <source>
        <dbReference type="SAM" id="MobiDB-lite"/>
    </source>
</evidence>
<dbReference type="CDD" id="cd09083">
    <property type="entry name" value="EEP-1"/>
    <property type="match status" value="1"/>
</dbReference>
<evidence type="ECO:0000259" key="2">
    <source>
        <dbReference type="Pfam" id="PF03372"/>
    </source>
</evidence>
<dbReference type="InterPro" id="IPR050410">
    <property type="entry name" value="CCR4/nocturin_mRNA_transcr"/>
</dbReference>
<sequence>MKQIDLQSQSEQSDKRTGHHTDDYSLSLSHCTYREQHSPTLFMKLATFNLRYDALPDDITVQQSLDAQSAINPLQPPKYLGVHKEQPWSLRRLRVAELLLREDFVVVGFQEALIRQVLDLAELLGNEWKWIGVGRENGIEKGEFSPIFYKHTRLTCTSSESFWLSDTPFTPSKYPGAGSFRVCTFGRFVTVKAENTQEQEITIFNTHLDDQSDKQRQLAASLLLQRAHHEILKMNAPTFVLGDFNSASEGSDSAAYQIFVGKKSPVPIPLSFSERFPVSPEDKRGFKFHDLRAEAPRRAVSSNFATFTGFGAPNNTRNWARIDFIFGGSNKGWTVTGYNVKASLFDDGVLASDHRLVCTDVTLSKD</sequence>
<dbReference type="PANTHER" id="PTHR12121">
    <property type="entry name" value="CARBON CATABOLITE REPRESSOR PROTEIN 4"/>
    <property type="match status" value="1"/>
</dbReference>
<feature type="domain" description="Endonuclease/exonuclease/phosphatase" evidence="2">
    <location>
        <begin position="86"/>
        <end position="354"/>
    </location>
</feature>
<dbReference type="InterPro" id="IPR005135">
    <property type="entry name" value="Endo/exonuclease/phosphatase"/>
</dbReference>
<dbReference type="EMBL" id="KN817566">
    <property type="protein sequence ID" value="KJA20527.1"/>
    <property type="molecule type" value="Genomic_DNA"/>
</dbReference>
<evidence type="ECO:0000313" key="3">
    <source>
        <dbReference type="EMBL" id="KJA20527.1"/>
    </source>
</evidence>
<gene>
    <name evidence="3" type="ORF">HYPSUDRAFT_43013</name>
</gene>
<feature type="compositionally biased region" description="Polar residues" evidence="1">
    <location>
        <begin position="1"/>
        <end position="11"/>
    </location>
</feature>
<evidence type="ECO:0000313" key="4">
    <source>
        <dbReference type="Proteomes" id="UP000054270"/>
    </source>
</evidence>
<feature type="region of interest" description="Disordered" evidence="1">
    <location>
        <begin position="1"/>
        <end position="21"/>
    </location>
</feature>